<protein>
    <submittedName>
        <fullName evidence="1">F14D16.5</fullName>
    </submittedName>
</protein>
<accession>Q9LMD7</accession>
<reference evidence="1" key="2">
    <citation type="submission" date="2000-05" db="EMBL/GenBank/DDBJ databases">
        <title>Genomic sequence for Arabidopsis thaliana BAC F14D16 from chromosome I.</title>
        <authorList>
            <person name="Shinn P."/>
            <person name="Brooks S."/>
            <person name="Buehler E."/>
            <person name="Chao Q."/>
            <person name="Johnson-Hopson C."/>
            <person name="Khan S."/>
            <person name="Kim C."/>
            <person name="Altafi H."/>
            <person name="Bei Q."/>
            <person name="Chin C."/>
            <person name="Chiou J."/>
            <person name="Choi E."/>
            <person name="Conn L."/>
            <person name="Conway A."/>
            <person name="Gonzales A."/>
            <person name="Hansen N."/>
            <person name="Howing B."/>
            <person name="Koo T."/>
            <person name="Lam B."/>
            <person name="Lee J."/>
            <person name="Lenz C."/>
            <person name="Li J."/>
            <person name="Liu A."/>
            <person name="Liu K."/>
            <person name="Liu S."/>
            <person name="Mukharsky N."/>
            <person name="Nguyen M."/>
            <person name="Palm C."/>
            <person name="Pham P."/>
            <person name="Sakano H."/>
            <person name="Schwartz J."/>
            <person name="Southwick A."/>
            <person name="Thaveri A."/>
            <person name="Toriumi M."/>
            <person name="Vaysberg M."/>
            <person name="Yu G."/>
            <person name="Federspiel N.A."/>
            <person name="Theologis A."/>
            <person name="Ecker J.R."/>
        </authorList>
    </citation>
    <scope>NUCLEOTIDE SEQUENCE</scope>
</reference>
<dbReference type="PIR" id="B86323">
    <property type="entry name" value="B86323"/>
</dbReference>
<name>Q9LMD7_ARATH</name>
<reference evidence="1" key="3">
    <citation type="submission" date="2000-06" db="EMBL/GenBank/DDBJ databases">
        <authorList>
            <person name="Cheuk R."/>
            <person name="Shinn P."/>
            <person name="Brooks S."/>
            <person name="Buehler E."/>
            <person name="Chao Q."/>
            <person name="Johnson-Hopson C."/>
            <person name="Khan S."/>
            <person name="Kim C."/>
            <person name="Altafi H."/>
            <person name="Bei B."/>
            <person name="Chin C."/>
            <person name="Chiou J."/>
            <person name="Choi E."/>
            <person name="Conn L."/>
            <person name="Conway A."/>
            <person name="Gonzalez A."/>
            <person name="Hansen N."/>
            <person name="Howing B."/>
            <person name="Koo T."/>
            <person name="Lam B."/>
            <person name="Lee J."/>
            <person name="Lenz C."/>
            <person name="Li J."/>
            <person name="Liu A."/>
            <person name="Liu J."/>
            <person name="Liu S."/>
            <person name="Mukharsky N."/>
            <person name="Nguyen M."/>
            <person name="Palm C."/>
            <person name="Pham P."/>
            <person name="Sakano H."/>
            <person name="Schwartz J."/>
            <person name="Southwick A."/>
            <person name="Thaveri A."/>
            <person name="Toriumi M."/>
            <person name="Vaysberg M."/>
            <person name="Yu G."/>
            <person name="Davis R."/>
            <person name="Federspiel N."/>
            <person name="Theologis A."/>
            <person name="Ecker J."/>
        </authorList>
    </citation>
    <scope>NUCLEOTIDE SEQUENCE</scope>
</reference>
<proteinExistence type="predicted"/>
<reference key="1">
    <citation type="journal article" date="2000" name="Nature">
        <title>Sequence and analysis of chromosome 1 of the plant Arabidopsis thaliana.</title>
        <authorList>
            <person name="Theologis A."/>
            <person name="Ecker J.R."/>
            <person name="Palm C.J."/>
            <person name="Federspiel N.A."/>
            <person name="Kaul S."/>
            <person name="White O."/>
            <person name="Alonso J."/>
            <person name="Altafi H."/>
            <person name="Araujo R."/>
            <person name="Bowman C.L."/>
            <person name="Brooks S.Y."/>
            <person name="Buehler E."/>
            <person name="Chan A."/>
            <person name="Chao Q."/>
            <person name="Chen H."/>
            <person name="Cheuk R.F."/>
            <person name="Chin C.W."/>
            <person name="Chung M.K."/>
            <person name="Conn L."/>
            <person name="Conway A.B."/>
            <person name="Conway A.R."/>
            <person name="Creasy T.H."/>
            <person name="Dewar K."/>
            <person name="Dunn P."/>
            <person name="Etgu P."/>
            <person name="Feldblyum T.V."/>
            <person name="Feng J."/>
            <person name="Fong B."/>
            <person name="Fujii C.Y."/>
            <person name="Gill J.E."/>
            <person name="Goldsmith A.D."/>
            <person name="Haas B."/>
            <person name="Hansen N.F."/>
            <person name="Hughes B."/>
            <person name="Huizar L."/>
            <person name="Hunter J.L."/>
            <person name="Jenkins J."/>
            <person name="Johnson-Hopson C."/>
            <person name="Khan S."/>
            <person name="Khaykin E."/>
            <person name="Kim C.J."/>
            <person name="Koo H.L."/>
            <person name="Kremenetskaia I."/>
            <person name="Kurtz D.B."/>
            <person name="Kwan A."/>
            <person name="Lam B."/>
            <person name="Langin-Hooper S."/>
            <person name="Lee A."/>
            <person name="Lee J.M."/>
            <person name="Lenz C.A."/>
            <person name="Li J.H."/>
            <person name="Li Y."/>
            <person name="Lin X."/>
            <person name="Liu S.X."/>
            <person name="Liu Z.A."/>
            <person name="Luros J.S."/>
            <person name="Maiti R."/>
            <person name="Marziali A."/>
            <person name="Militscher J."/>
            <person name="Miranda M."/>
            <person name="Nguyen M."/>
            <person name="Nierman W.C."/>
            <person name="Osborne B.I."/>
            <person name="Pai G."/>
            <person name="Peterson J."/>
            <person name="Pham P.K."/>
            <person name="Rizzo M."/>
            <person name="Rooney T."/>
            <person name="Rowley D."/>
            <person name="Sakano H."/>
            <person name="Salzberg S.L."/>
            <person name="Schwartz J.R."/>
            <person name="Shinn P."/>
            <person name="Southwick A.M."/>
            <person name="Sun H."/>
            <person name="Tallon L.J."/>
            <person name="Tambunga G."/>
            <person name="Toriumi M.J."/>
            <person name="Town C.D."/>
            <person name="Utterback T."/>
            <person name="Van Aken S."/>
            <person name="Vaysberg M."/>
            <person name="Vysotskaia V.S."/>
            <person name="Walker M."/>
            <person name="Wu D."/>
            <person name="Yu G."/>
            <person name="Fraser C.M."/>
            <person name="Venter J.C."/>
            <person name="Davis R.W."/>
        </authorList>
    </citation>
    <scope>NUCLEOTIDE SEQUENCE [LARGE SCALE GENOMIC DNA]</scope>
    <source>
        <strain>cv. Columbia</strain>
    </source>
</reference>
<dbReference type="AlphaFoldDB" id="Q9LMD7"/>
<dbReference type="EMBL" id="AC068602">
    <property type="protein sequence ID" value="AAF79279.1"/>
    <property type="molecule type" value="Genomic_DNA"/>
</dbReference>
<sequence length="17" mass="1987">MDAHYKAHHLSPSSRCF</sequence>
<evidence type="ECO:0000313" key="1">
    <source>
        <dbReference type="EMBL" id="AAF79279.1"/>
    </source>
</evidence>
<organism evidence="1">
    <name type="scientific">Arabidopsis thaliana</name>
    <name type="common">Mouse-ear cress</name>
    <dbReference type="NCBI Taxonomy" id="3702"/>
    <lineage>
        <taxon>Eukaryota</taxon>
        <taxon>Viridiplantae</taxon>
        <taxon>Streptophyta</taxon>
        <taxon>Embryophyta</taxon>
        <taxon>Tracheophyta</taxon>
        <taxon>Spermatophyta</taxon>
        <taxon>Magnoliopsida</taxon>
        <taxon>eudicotyledons</taxon>
        <taxon>Gunneridae</taxon>
        <taxon>Pentapetalae</taxon>
        <taxon>rosids</taxon>
        <taxon>malvids</taxon>
        <taxon>Brassicales</taxon>
        <taxon>Brassicaceae</taxon>
        <taxon>Camelineae</taxon>
        <taxon>Arabidopsis</taxon>
    </lineage>
</organism>